<keyword evidence="1" id="KW-0645">Protease</keyword>
<sequence>MGFVRVKAKVWNVENPENAREVLLLVDTGAIYTVLPRSLLEEMGVKSIGKRKFKLANNQVVERDVGIIGIEVLGIHAHTLAVFGDEGIYLLGATTLEELGLEVDPVKRELRPMELLLMLKQAQ</sequence>
<dbReference type="EMBL" id="CP007493">
    <property type="protein sequence ID" value="AJB41975.1"/>
    <property type="molecule type" value="Genomic_DNA"/>
</dbReference>
<dbReference type="GO" id="GO:0006508">
    <property type="term" value="P:proteolysis"/>
    <property type="evidence" value="ECO:0007669"/>
    <property type="project" value="UniProtKB-KW"/>
</dbReference>
<evidence type="ECO:0000313" key="1">
    <source>
        <dbReference type="EMBL" id="AJB41975.1"/>
    </source>
</evidence>
<dbReference type="Pfam" id="PF13975">
    <property type="entry name" value="gag-asp_proteas"/>
    <property type="match status" value="1"/>
</dbReference>
<dbReference type="KEGG" id="tcb:TCARB_0925"/>
<dbReference type="Proteomes" id="UP000266720">
    <property type="component" value="Chromosome"/>
</dbReference>
<evidence type="ECO:0000313" key="2">
    <source>
        <dbReference type="Proteomes" id="UP000266720"/>
    </source>
</evidence>
<dbReference type="SUPFAM" id="SSF50630">
    <property type="entry name" value="Acid proteases"/>
    <property type="match status" value="1"/>
</dbReference>
<accession>A0A3G1A781</accession>
<gene>
    <name evidence="1" type="ORF">TCARB_0925</name>
</gene>
<keyword evidence="1" id="KW-0378">Hydrolase</keyword>
<dbReference type="GeneID" id="25406348"/>
<dbReference type="GO" id="GO:0008233">
    <property type="term" value="F:peptidase activity"/>
    <property type="evidence" value="ECO:0007669"/>
    <property type="project" value="UniProtKB-KW"/>
</dbReference>
<reference evidence="2" key="1">
    <citation type="book" date="2010" name="EXTREMOPHILES" publisher="0:0-0">
        <title>Complete genome sequences of ten hyperthermophilic archaea reveal their metabolic capabilities and possible ecological roles.</title>
        <editorList>
            <person name="?"/>
        </editorList>
        <authorList>
            <person name="Ravin N.V."/>
            <person name="Mardanov A.V."/>
            <person name="Bonch-Osmolovskaya E.A."/>
            <person name="Skryabin K.G."/>
        </authorList>
    </citation>
    <scope>NUCLEOTIDE SEQUENCE [LARGE SCALE GENOMIC DNA]</scope>
    <source>
        <strain evidence="2">1505</strain>
    </source>
</reference>
<protein>
    <submittedName>
        <fullName evidence="1">Retroviral aspartyl protease</fullName>
    </submittedName>
</protein>
<dbReference type="RefSeq" id="WP_052886836.1">
    <property type="nucleotide sequence ID" value="NZ_CP007493.1"/>
</dbReference>
<dbReference type="AlphaFoldDB" id="A0A3G1A781"/>
<dbReference type="Gene3D" id="2.40.70.10">
    <property type="entry name" value="Acid Proteases"/>
    <property type="match status" value="1"/>
</dbReference>
<dbReference type="InterPro" id="IPR021109">
    <property type="entry name" value="Peptidase_aspartic_dom_sf"/>
</dbReference>
<proteinExistence type="predicted"/>
<organism evidence="1 2">
    <name type="scientific">Thermofilum adornatum 1505</name>
    <dbReference type="NCBI Taxonomy" id="697581"/>
    <lineage>
        <taxon>Archaea</taxon>
        <taxon>Thermoproteota</taxon>
        <taxon>Thermoprotei</taxon>
        <taxon>Thermofilales</taxon>
        <taxon>Thermofilaceae</taxon>
        <taxon>Thermofilum</taxon>
    </lineage>
</organism>
<dbReference type="STRING" id="697581.TCARB_0925"/>
<name>A0A3G1A781_9CREN</name>